<dbReference type="Proteomes" id="UP000233551">
    <property type="component" value="Unassembled WGS sequence"/>
</dbReference>
<name>A0A2I0J8X2_PUNGR</name>
<dbReference type="EMBL" id="PGOL01001918">
    <property type="protein sequence ID" value="PKI52687.1"/>
    <property type="molecule type" value="Genomic_DNA"/>
</dbReference>
<protein>
    <recommendedName>
        <fullName evidence="3">Reverse transcriptase Ty1/copia-type domain-containing protein</fullName>
    </recommendedName>
</protein>
<dbReference type="AlphaFoldDB" id="A0A2I0J8X2"/>
<dbReference type="PANTHER" id="PTHR11439">
    <property type="entry name" value="GAG-POL-RELATED RETROTRANSPOSON"/>
    <property type="match status" value="1"/>
</dbReference>
<accession>A0A2I0J8X2</accession>
<evidence type="ECO:0000313" key="2">
    <source>
        <dbReference type="Proteomes" id="UP000233551"/>
    </source>
</evidence>
<gene>
    <name evidence="1" type="ORF">CRG98_026923</name>
</gene>
<organism evidence="1 2">
    <name type="scientific">Punica granatum</name>
    <name type="common">Pomegranate</name>
    <dbReference type="NCBI Taxonomy" id="22663"/>
    <lineage>
        <taxon>Eukaryota</taxon>
        <taxon>Viridiplantae</taxon>
        <taxon>Streptophyta</taxon>
        <taxon>Embryophyta</taxon>
        <taxon>Tracheophyta</taxon>
        <taxon>Spermatophyta</taxon>
        <taxon>Magnoliopsida</taxon>
        <taxon>eudicotyledons</taxon>
        <taxon>Gunneridae</taxon>
        <taxon>Pentapetalae</taxon>
        <taxon>rosids</taxon>
        <taxon>malvids</taxon>
        <taxon>Myrtales</taxon>
        <taxon>Lythraceae</taxon>
        <taxon>Punica</taxon>
    </lineage>
</organism>
<dbReference type="PANTHER" id="PTHR11439:SF467">
    <property type="entry name" value="INTEGRASE CATALYTIC DOMAIN-CONTAINING PROTEIN"/>
    <property type="match status" value="1"/>
</dbReference>
<sequence>MRYLQGTKDYRLTYRHTDHLRVVDYSDADLAGCVDSRKSTSGYVFLLARRAISWRSIKQSMVATSTMEAEFIAYYEATTQALWLKNFISAAVFFSKNNKSSSRSKHINIKYLSVREYINKGMVIIEHTSADAMIVDPMTKGLPVKQFIGHVGLGPM</sequence>
<keyword evidence="2" id="KW-1185">Reference proteome</keyword>
<comment type="caution">
    <text evidence="1">The sequence shown here is derived from an EMBL/GenBank/DDBJ whole genome shotgun (WGS) entry which is preliminary data.</text>
</comment>
<dbReference type="STRING" id="22663.A0A2I0J8X2"/>
<proteinExistence type="predicted"/>
<reference evidence="1 2" key="1">
    <citation type="submission" date="2017-11" db="EMBL/GenBank/DDBJ databases">
        <title>De-novo sequencing of pomegranate (Punica granatum L.) genome.</title>
        <authorList>
            <person name="Akparov Z."/>
            <person name="Amiraslanov A."/>
            <person name="Hajiyeva S."/>
            <person name="Abbasov M."/>
            <person name="Kaur K."/>
            <person name="Hamwieh A."/>
            <person name="Solovyev V."/>
            <person name="Salamov A."/>
            <person name="Braich B."/>
            <person name="Kosarev P."/>
            <person name="Mahmoud A."/>
            <person name="Hajiyev E."/>
            <person name="Babayeva S."/>
            <person name="Izzatullayeva V."/>
            <person name="Mammadov A."/>
            <person name="Mammadov A."/>
            <person name="Sharifova S."/>
            <person name="Ojaghi J."/>
            <person name="Eynullazada K."/>
            <person name="Bayramov B."/>
            <person name="Abdulazimova A."/>
            <person name="Shahmuradov I."/>
        </authorList>
    </citation>
    <scope>NUCLEOTIDE SEQUENCE [LARGE SCALE GENOMIC DNA]</scope>
    <source>
        <strain evidence="2">cv. AG2017</strain>
        <tissue evidence="1">Leaf</tissue>
    </source>
</reference>
<evidence type="ECO:0000313" key="1">
    <source>
        <dbReference type="EMBL" id="PKI52687.1"/>
    </source>
</evidence>
<dbReference type="CDD" id="cd09272">
    <property type="entry name" value="RNase_HI_RT_Ty1"/>
    <property type="match status" value="1"/>
</dbReference>
<evidence type="ECO:0008006" key="3">
    <source>
        <dbReference type="Google" id="ProtNLM"/>
    </source>
</evidence>